<dbReference type="PROSITE" id="PS00552">
    <property type="entry name" value="HTH_MERR_1"/>
    <property type="match status" value="1"/>
</dbReference>
<dbReference type="OrthoDB" id="9808480at2"/>
<dbReference type="PANTHER" id="PTHR30204:SF92">
    <property type="entry name" value="HTH-TYPE TRANSCRIPTIONAL REGULATOR ZNTR"/>
    <property type="match status" value="1"/>
</dbReference>
<dbReference type="AlphaFoldDB" id="A0A5C4RUP5"/>
<dbReference type="GO" id="GO:0003677">
    <property type="term" value="F:DNA binding"/>
    <property type="evidence" value="ECO:0007669"/>
    <property type="project" value="UniProtKB-KW"/>
</dbReference>
<dbReference type="PRINTS" id="PR00040">
    <property type="entry name" value="HTHMERR"/>
</dbReference>
<keyword evidence="1" id="KW-0238">DNA-binding</keyword>
<protein>
    <submittedName>
        <fullName evidence="3">Heavy metal-responsive transcriptional regulator</fullName>
    </submittedName>
</protein>
<feature type="domain" description="HTH merR-type" evidence="2">
    <location>
        <begin position="3"/>
        <end position="72"/>
    </location>
</feature>
<keyword evidence="4" id="KW-1185">Reference proteome</keyword>
<dbReference type="PROSITE" id="PS50937">
    <property type="entry name" value="HTH_MERR_2"/>
    <property type="match status" value="1"/>
</dbReference>
<dbReference type="SMART" id="SM00422">
    <property type="entry name" value="HTH_MERR"/>
    <property type="match status" value="1"/>
</dbReference>
<dbReference type="Gene3D" id="1.10.1660.10">
    <property type="match status" value="1"/>
</dbReference>
<dbReference type="Pfam" id="PF13411">
    <property type="entry name" value="MerR_1"/>
    <property type="match status" value="1"/>
</dbReference>
<dbReference type="EMBL" id="SMDR01000001">
    <property type="protein sequence ID" value="TNJ34655.1"/>
    <property type="molecule type" value="Genomic_DNA"/>
</dbReference>
<dbReference type="SUPFAM" id="SSF46955">
    <property type="entry name" value="Putative DNA-binding domain"/>
    <property type="match status" value="1"/>
</dbReference>
<dbReference type="InterPro" id="IPR047057">
    <property type="entry name" value="MerR_fam"/>
</dbReference>
<accession>A0A5C4RUP5</accession>
<dbReference type="PANTHER" id="PTHR30204">
    <property type="entry name" value="REDOX-CYCLING DRUG-SENSING TRANSCRIPTIONAL ACTIVATOR SOXR"/>
    <property type="match status" value="1"/>
</dbReference>
<reference evidence="3 4" key="1">
    <citation type="submission" date="2019-03" db="EMBL/GenBank/DDBJ databases">
        <title>Arenimonas daejeonensis sp. nov., isolated from compost.</title>
        <authorList>
            <person name="Jeon C.O."/>
        </authorList>
    </citation>
    <scope>NUCLEOTIDE SEQUENCE [LARGE SCALE GENOMIC DNA]</scope>
    <source>
        <strain evidence="3 4">R29</strain>
    </source>
</reference>
<evidence type="ECO:0000313" key="3">
    <source>
        <dbReference type="EMBL" id="TNJ34655.1"/>
    </source>
</evidence>
<dbReference type="CDD" id="cd04770">
    <property type="entry name" value="HTH_HMRTR"/>
    <property type="match status" value="1"/>
</dbReference>
<name>A0A5C4RUP5_9GAMM</name>
<dbReference type="GO" id="GO:0003700">
    <property type="term" value="F:DNA-binding transcription factor activity"/>
    <property type="evidence" value="ECO:0007669"/>
    <property type="project" value="InterPro"/>
</dbReference>
<dbReference type="InterPro" id="IPR000551">
    <property type="entry name" value="MerR-type_HTH_dom"/>
</dbReference>
<dbReference type="RefSeq" id="WP_139445241.1">
    <property type="nucleotide sequence ID" value="NZ_SMDR01000001.1"/>
</dbReference>
<comment type="caution">
    <text evidence="3">The sequence shown here is derived from an EMBL/GenBank/DDBJ whole genome shotgun (WGS) entry which is preliminary data.</text>
</comment>
<gene>
    <name evidence="3" type="ORF">E1B00_02385</name>
</gene>
<sequence length="134" mass="15221">MDTWSIGQLARRADVAIDTVRYYERNHLLQPAGRLASGYRRYGETELKRLRFIRRAKVLGFSLEDIRGLLALSEEQDVAKVRQAAQAKRADMDRRIAELERIRDGLDRLITACPGHGRADACPILLSLTQEDTA</sequence>
<dbReference type="Proteomes" id="UP000305760">
    <property type="component" value="Unassembled WGS sequence"/>
</dbReference>
<organism evidence="3 4">
    <name type="scientific">Arenimonas terrae</name>
    <dbReference type="NCBI Taxonomy" id="2546226"/>
    <lineage>
        <taxon>Bacteria</taxon>
        <taxon>Pseudomonadati</taxon>
        <taxon>Pseudomonadota</taxon>
        <taxon>Gammaproteobacteria</taxon>
        <taxon>Lysobacterales</taxon>
        <taxon>Lysobacteraceae</taxon>
        <taxon>Arenimonas</taxon>
    </lineage>
</organism>
<proteinExistence type="predicted"/>
<evidence type="ECO:0000256" key="1">
    <source>
        <dbReference type="ARBA" id="ARBA00023125"/>
    </source>
</evidence>
<evidence type="ECO:0000313" key="4">
    <source>
        <dbReference type="Proteomes" id="UP000305760"/>
    </source>
</evidence>
<evidence type="ECO:0000259" key="2">
    <source>
        <dbReference type="PROSITE" id="PS50937"/>
    </source>
</evidence>
<dbReference type="InterPro" id="IPR009061">
    <property type="entry name" value="DNA-bd_dom_put_sf"/>
</dbReference>